<accession>A0A6P8FXD6</accession>
<keyword evidence="5" id="KW-0256">Endoplasmic reticulum</keyword>
<dbReference type="Pfam" id="PF13908">
    <property type="entry name" value="Shisa_N"/>
    <property type="match status" value="1"/>
</dbReference>
<keyword evidence="4" id="KW-0053">Apoptosis</keyword>
<dbReference type="InterPro" id="IPR026910">
    <property type="entry name" value="Shisa"/>
</dbReference>
<dbReference type="OrthoDB" id="10593484at2759"/>
<evidence type="ECO:0000256" key="9">
    <source>
        <dbReference type="ARBA" id="ARBA00037507"/>
    </source>
</evidence>
<dbReference type="PANTHER" id="PTHR31395">
    <property type="entry name" value="SHISA"/>
    <property type="match status" value="1"/>
</dbReference>
<keyword evidence="6 13" id="KW-1133">Transmembrane helix</keyword>
<evidence type="ECO:0000256" key="1">
    <source>
        <dbReference type="ARBA" id="ARBA00004115"/>
    </source>
</evidence>
<comment type="function">
    <text evidence="9">Can induce apoptosis in a caspase-dependent manner and plays a role in p53/TP53-dependent apoptosis.</text>
</comment>
<dbReference type="GO" id="GO:0005789">
    <property type="term" value="C:endoplasmic reticulum membrane"/>
    <property type="evidence" value="ECO:0007669"/>
    <property type="project" value="UniProtKB-SubCell"/>
</dbReference>
<evidence type="ECO:0000256" key="6">
    <source>
        <dbReference type="ARBA" id="ARBA00022989"/>
    </source>
</evidence>
<evidence type="ECO:0000259" key="15">
    <source>
        <dbReference type="Pfam" id="PF13908"/>
    </source>
</evidence>
<evidence type="ECO:0000256" key="7">
    <source>
        <dbReference type="ARBA" id="ARBA00023136"/>
    </source>
</evidence>
<comment type="subcellular location">
    <subcellularLocation>
        <location evidence="1">Endoplasmic reticulum membrane</location>
        <topology evidence="1">Single-pass type I membrane protein</topology>
    </subcellularLocation>
    <subcellularLocation>
        <location evidence="2">Nucleus membrane</location>
    </subcellularLocation>
</comment>
<keyword evidence="16" id="KW-1185">Reference proteome</keyword>
<dbReference type="RefSeq" id="XP_031427837.1">
    <property type="nucleotide sequence ID" value="XM_031571977.2"/>
</dbReference>
<evidence type="ECO:0000256" key="5">
    <source>
        <dbReference type="ARBA" id="ARBA00022824"/>
    </source>
</evidence>
<evidence type="ECO:0000256" key="13">
    <source>
        <dbReference type="SAM" id="Phobius"/>
    </source>
</evidence>
<evidence type="ECO:0000256" key="4">
    <source>
        <dbReference type="ARBA" id="ARBA00022703"/>
    </source>
</evidence>
<protein>
    <recommendedName>
        <fullName evidence="11">Protein shisa-5</fullName>
    </recommendedName>
    <alternativeName>
        <fullName evidence="12">Scotin</fullName>
    </alternativeName>
</protein>
<name>A0A6P8FXD6_CLUHA</name>
<dbReference type="AlphaFoldDB" id="A0A6P8FXD6"/>
<dbReference type="KEGG" id="char:105896218"/>
<evidence type="ECO:0000256" key="2">
    <source>
        <dbReference type="ARBA" id="ARBA00004126"/>
    </source>
</evidence>
<gene>
    <name evidence="17" type="primary">LOC105896218</name>
</gene>
<feature type="chain" id="PRO_5027620634" description="Protein shisa-5" evidence="14">
    <location>
        <begin position="22"/>
        <end position="224"/>
    </location>
</feature>
<feature type="domain" description="Shisa N-terminal" evidence="15">
    <location>
        <begin position="22"/>
        <end position="58"/>
    </location>
</feature>
<evidence type="ECO:0000256" key="11">
    <source>
        <dbReference type="ARBA" id="ARBA00040441"/>
    </source>
</evidence>
<keyword evidence="8" id="KW-0539">Nucleus</keyword>
<evidence type="ECO:0000256" key="12">
    <source>
        <dbReference type="ARBA" id="ARBA00041983"/>
    </source>
</evidence>
<dbReference type="PANTHER" id="PTHR31395:SF14">
    <property type="entry name" value="PROTEIN SHISA-5"/>
    <property type="match status" value="1"/>
</dbReference>
<evidence type="ECO:0000256" key="3">
    <source>
        <dbReference type="ARBA" id="ARBA00022692"/>
    </source>
</evidence>
<evidence type="ECO:0000313" key="17">
    <source>
        <dbReference type="RefSeq" id="XP_031427837.1"/>
    </source>
</evidence>
<evidence type="ECO:0000256" key="8">
    <source>
        <dbReference type="ARBA" id="ARBA00023242"/>
    </source>
</evidence>
<dbReference type="InterPro" id="IPR053891">
    <property type="entry name" value="Shisa_N"/>
</dbReference>
<dbReference type="GO" id="GO:0031965">
    <property type="term" value="C:nuclear membrane"/>
    <property type="evidence" value="ECO:0007669"/>
    <property type="project" value="UniProtKB-SubCell"/>
</dbReference>
<keyword evidence="3 13" id="KW-0812">Transmembrane</keyword>
<dbReference type="GeneID" id="105896218"/>
<feature type="transmembrane region" description="Helical" evidence="13">
    <location>
        <begin position="95"/>
        <end position="124"/>
    </location>
</feature>
<sequence length="224" mass="24696">MTSYLFVLVLYFGTLLQVTDADNCKRYFNGYWMEGPKVCDFGQSCCGTCENRYCCPFPSLLELVSSHIISLSEDVQDACPKNFFEHRMQFHDLPMFLIIGVVVIGVILISLIVFCCVCPCCCLYQMCRKPRPVVTTNTHTTVVVNTPVPSAQHPAPLQQYPGYQPVPVQPWSGAPAGYDGRPVPSAPMLEQPYGLGPPPPYQESAGGPINHNQKAFASGQASYC</sequence>
<comment type="similarity">
    <text evidence="10">Belongs to the shisa family.</text>
</comment>
<evidence type="ECO:0000256" key="10">
    <source>
        <dbReference type="ARBA" id="ARBA00038108"/>
    </source>
</evidence>
<dbReference type="Proteomes" id="UP000515152">
    <property type="component" value="Chromosome 8"/>
</dbReference>
<keyword evidence="14" id="KW-0732">Signal</keyword>
<feature type="signal peptide" evidence="14">
    <location>
        <begin position="1"/>
        <end position="21"/>
    </location>
</feature>
<evidence type="ECO:0000256" key="14">
    <source>
        <dbReference type="SAM" id="SignalP"/>
    </source>
</evidence>
<proteinExistence type="inferred from homology"/>
<keyword evidence="7 13" id="KW-0472">Membrane</keyword>
<evidence type="ECO:0000313" key="16">
    <source>
        <dbReference type="Proteomes" id="UP000515152"/>
    </source>
</evidence>
<reference evidence="17" key="1">
    <citation type="submission" date="2025-08" db="UniProtKB">
        <authorList>
            <consortium name="RefSeq"/>
        </authorList>
    </citation>
    <scope>IDENTIFICATION</scope>
</reference>
<organism evidence="16 17">
    <name type="scientific">Clupea harengus</name>
    <name type="common">Atlantic herring</name>
    <dbReference type="NCBI Taxonomy" id="7950"/>
    <lineage>
        <taxon>Eukaryota</taxon>
        <taxon>Metazoa</taxon>
        <taxon>Chordata</taxon>
        <taxon>Craniata</taxon>
        <taxon>Vertebrata</taxon>
        <taxon>Euteleostomi</taxon>
        <taxon>Actinopterygii</taxon>
        <taxon>Neopterygii</taxon>
        <taxon>Teleostei</taxon>
        <taxon>Clupei</taxon>
        <taxon>Clupeiformes</taxon>
        <taxon>Clupeoidei</taxon>
        <taxon>Clupeidae</taxon>
        <taxon>Clupea</taxon>
    </lineage>
</organism>
<dbReference type="GO" id="GO:0006915">
    <property type="term" value="P:apoptotic process"/>
    <property type="evidence" value="ECO:0007669"/>
    <property type="project" value="UniProtKB-KW"/>
</dbReference>